<organism evidence="3 4">
    <name type="scientific">Meloidogyne hapla</name>
    <name type="common">Root-knot nematode worm</name>
    <dbReference type="NCBI Taxonomy" id="6305"/>
    <lineage>
        <taxon>Eukaryota</taxon>
        <taxon>Metazoa</taxon>
        <taxon>Ecdysozoa</taxon>
        <taxon>Nematoda</taxon>
        <taxon>Chromadorea</taxon>
        <taxon>Rhabditida</taxon>
        <taxon>Tylenchina</taxon>
        <taxon>Tylenchomorpha</taxon>
        <taxon>Tylenchoidea</taxon>
        <taxon>Meloidogynidae</taxon>
        <taxon>Meloidogyninae</taxon>
        <taxon>Meloidogyne</taxon>
    </lineage>
</organism>
<feature type="compositionally biased region" description="Polar residues" evidence="1">
    <location>
        <begin position="193"/>
        <end position="203"/>
    </location>
</feature>
<dbReference type="GO" id="GO:0016012">
    <property type="term" value="C:sarcoglycan complex"/>
    <property type="evidence" value="ECO:0007669"/>
    <property type="project" value="InterPro"/>
</dbReference>
<dbReference type="WBParaSite" id="MhA1_Contig145.frz3.gene7">
    <property type="protein sequence ID" value="MhA1_Contig145.frz3.gene7"/>
    <property type="gene ID" value="MhA1_Contig145.frz3.gene7"/>
</dbReference>
<dbReference type="GO" id="GO:0005509">
    <property type="term" value="F:calcium ion binding"/>
    <property type="evidence" value="ECO:0007669"/>
    <property type="project" value="InterPro"/>
</dbReference>
<dbReference type="AlphaFoldDB" id="A0A1I8B6N6"/>
<dbReference type="InterPro" id="IPR008908">
    <property type="entry name" value="Sarcoglycan_alpha/epsilon"/>
</dbReference>
<dbReference type="PANTHER" id="PTHR10132">
    <property type="entry name" value="ALPHA-/EPSILON-SARCOGLYCAN FAMILY MEMBER"/>
    <property type="match status" value="1"/>
</dbReference>
<keyword evidence="3" id="KW-1185">Reference proteome</keyword>
<evidence type="ECO:0000256" key="1">
    <source>
        <dbReference type="SAM" id="MobiDB-lite"/>
    </source>
</evidence>
<feature type="signal peptide" evidence="2">
    <location>
        <begin position="1"/>
        <end position="21"/>
    </location>
</feature>
<dbReference type="InterPro" id="IPR015919">
    <property type="entry name" value="Cadherin-like_sf"/>
</dbReference>
<proteinExistence type="predicted"/>
<dbReference type="SUPFAM" id="SSF49313">
    <property type="entry name" value="Cadherin-like"/>
    <property type="match status" value="1"/>
</dbReference>
<feature type="region of interest" description="Disordered" evidence="1">
    <location>
        <begin position="190"/>
        <end position="249"/>
    </location>
</feature>
<dbReference type="PANTHER" id="PTHR10132:SF14">
    <property type="entry name" value="SARCOGLYCAN ALPHA, ISOFORM C"/>
    <property type="match status" value="1"/>
</dbReference>
<feature type="chain" id="PRO_5009315512" evidence="2">
    <location>
        <begin position="22"/>
        <end position="315"/>
    </location>
</feature>
<dbReference type="Proteomes" id="UP000095281">
    <property type="component" value="Unplaced"/>
</dbReference>
<name>A0A1I8B6N6_MELHA</name>
<keyword evidence="2" id="KW-0732">Signal</keyword>
<evidence type="ECO:0000256" key="2">
    <source>
        <dbReference type="SAM" id="SignalP"/>
    </source>
</evidence>
<feature type="compositionally biased region" description="Polar residues" evidence="1">
    <location>
        <begin position="228"/>
        <end position="249"/>
    </location>
</feature>
<sequence>MKIQFKSFFIFIYFILTFINCQNIREHAAELRAVKGQFFVHMLHSAYFFPQTVDVKWSASARGRPTLPQWMHLMPSRHRSIAFLIGTPVSPHSHFPLHIIATRIDSFQSSEQSFSVVTNDDREAIIQIGTQLNFHPNVQQLARGMQLNTEFCSQNKNIPMDRHFRPEFKVDWSQLEQYLNLRESQHHLRDMSQQRQLLASMSRSGREQSDTTMSIGTFLRPKDEEKGSSQISSKPDSTERISSYPTSSIGKQTVAEAARANGSALHLYRHPIINSDGDEVEDEDIKENQEEIFKNRWPNNQKWYNPRGGMQTKIC</sequence>
<accession>A0A1I8B6N6</accession>
<protein>
    <submittedName>
        <fullName evidence="4">Uncharacterized protein</fullName>
    </submittedName>
</protein>
<evidence type="ECO:0000313" key="3">
    <source>
        <dbReference type="Proteomes" id="UP000095281"/>
    </source>
</evidence>
<evidence type="ECO:0000313" key="4">
    <source>
        <dbReference type="WBParaSite" id="MhA1_Contig145.frz3.gene7"/>
    </source>
</evidence>
<reference evidence="4" key="1">
    <citation type="submission" date="2016-11" db="UniProtKB">
        <authorList>
            <consortium name="WormBaseParasite"/>
        </authorList>
    </citation>
    <scope>IDENTIFICATION</scope>
</reference>